<reference evidence="1" key="1">
    <citation type="submission" date="2024-06" db="EMBL/GenBank/DDBJ databases">
        <title>Novel Phikmvvirus bacteriophage (vB_PaePhi_Mx1) has lytic activity against Pseudomonas aeruginosa multidrug resistant sequence type epidemiological high risk clinical strains.</title>
        <authorList>
            <person name="Rodea G.E. Sr."/>
            <person name="Molina J."/>
        </authorList>
    </citation>
    <scope>NUCLEOTIDE SEQUENCE</scope>
</reference>
<gene>
    <name evidence="1" type="ORF">ZPUGVARH_CDS0055</name>
</gene>
<evidence type="ECO:0000313" key="1">
    <source>
        <dbReference type="EMBL" id="WOZ54216.1"/>
    </source>
</evidence>
<organism evidence="1">
    <name type="scientific">Pseudomonas phage vB_PaPhi_Mx1</name>
    <dbReference type="NCBI Taxonomy" id="3079664"/>
    <lineage>
        <taxon>Viruses</taxon>
        <taxon>Duplodnaviria</taxon>
        <taxon>Heunggongvirae</taxon>
        <taxon>Uroviricota</taxon>
        <taxon>Caudoviricetes</taxon>
    </lineage>
</organism>
<protein>
    <submittedName>
        <fullName evidence="1">Uncharacterized protein</fullName>
    </submittedName>
</protein>
<proteinExistence type="predicted"/>
<accession>A0AAU0N4W9</accession>
<sequence length="29" mass="3151">MRSKTKGWLSHLAVEVRSFTSGTWTGAVG</sequence>
<name>A0AAU0N4W9_9CAUD</name>
<dbReference type="EMBL" id="OR594342">
    <property type="protein sequence ID" value="WOZ54216.1"/>
    <property type="molecule type" value="Genomic_DNA"/>
</dbReference>